<comment type="caution">
    <text evidence="8">The sequence shown here is derived from an EMBL/GenBank/DDBJ whole genome shotgun (WGS) entry which is preliminary data.</text>
</comment>
<dbReference type="EC" id="2.7.4.3" evidence="5 7"/>
<accession>A0A2A9CS25</accession>
<evidence type="ECO:0000256" key="2">
    <source>
        <dbReference type="ARBA" id="ARBA00022727"/>
    </source>
</evidence>
<feature type="binding site" evidence="5">
    <location>
        <begin position="85"/>
        <end position="88"/>
    </location>
    <ligand>
        <name>AMP</name>
        <dbReference type="ChEBI" id="CHEBI:456215"/>
    </ligand>
</feature>
<feature type="binding site" evidence="5">
    <location>
        <position position="127"/>
    </location>
    <ligand>
        <name>ATP</name>
        <dbReference type="ChEBI" id="CHEBI:30616"/>
    </ligand>
</feature>
<feature type="binding site" evidence="5">
    <location>
        <begin position="57"/>
        <end position="59"/>
    </location>
    <ligand>
        <name>AMP</name>
        <dbReference type="ChEBI" id="CHEBI:456215"/>
    </ligand>
</feature>
<name>A0A2A9CS25_9ACTN</name>
<comment type="subunit">
    <text evidence="5 7">Monomer.</text>
</comment>
<comment type="function">
    <text evidence="5">Catalyzes the reversible transfer of the terminal phosphate group between ATP and AMP. Plays an important role in cellular energy homeostasis and in adenine nucleotide metabolism.</text>
</comment>
<dbReference type="Gene3D" id="3.40.50.300">
    <property type="entry name" value="P-loop containing nucleotide triphosphate hydrolases"/>
    <property type="match status" value="1"/>
</dbReference>
<dbReference type="Pfam" id="PF00406">
    <property type="entry name" value="ADK"/>
    <property type="match status" value="1"/>
</dbReference>
<evidence type="ECO:0000256" key="3">
    <source>
        <dbReference type="ARBA" id="ARBA00022741"/>
    </source>
</evidence>
<feature type="binding site" evidence="5">
    <location>
        <position position="133"/>
    </location>
    <ligand>
        <name>AMP</name>
        <dbReference type="ChEBI" id="CHEBI:456215"/>
    </ligand>
</feature>
<evidence type="ECO:0000313" key="8">
    <source>
        <dbReference type="EMBL" id="PFG16991.1"/>
    </source>
</evidence>
<dbReference type="NCBIfam" id="NF011101">
    <property type="entry name" value="PRK14528.1"/>
    <property type="match status" value="1"/>
</dbReference>
<comment type="similarity">
    <text evidence="5 6">Belongs to the adenylate kinase family.</text>
</comment>
<keyword evidence="2 5" id="KW-0545">Nucleotide biosynthesis</keyword>
<sequence length="190" mass="20082">MRLLIMGPPGVGKGTQAVGIAAHYGIPAISTGDIFRANVKNQTPLGLEVSRIMADGGYVPDEITNAIVADRLVEADAAAGWLLDGYPRTSGQVVALDEALAKSGQTIDAVISLVADTDVLVARLLKRAELEGRADDNADTIRNRMVIYTEATDPLLATYRDRGLLVEVDGIGSIDEVAQRITAALDEKLA</sequence>
<evidence type="ECO:0000256" key="1">
    <source>
        <dbReference type="ARBA" id="ARBA00022679"/>
    </source>
</evidence>
<protein>
    <recommendedName>
        <fullName evidence="5 7">Adenylate kinase</fullName>
        <shortName evidence="5">AK</shortName>
        <ecNumber evidence="5 7">2.7.4.3</ecNumber>
    </recommendedName>
    <alternativeName>
        <fullName evidence="5">ATP-AMP transphosphorylase</fullName>
    </alternativeName>
    <alternativeName>
        <fullName evidence="5">ATP:AMP phosphotransferase</fullName>
    </alternativeName>
    <alternativeName>
        <fullName evidence="5">Adenylate monophosphate kinase</fullName>
    </alternativeName>
</protein>
<dbReference type="PANTHER" id="PTHR23359">
    <property type="entry name" value="NUCLEOTIDE KINASE"/>
    <property type="match status" value="1"/>
</dbReference>
<comment type="subcellular location">
    <subcellularLocation>
        <location evidence="5 7">Cytoplasm</location>
    </subcellularLocation>
</comment>
<evidence type="ECO:0000313" key="9">
    <source>
        <dbReference type="Proteomes" id="UP000226079"/>
    </source>
</evidence>
<feature type="binding site" evidence="5">
    <location>
        <position position="172"/>
    </location>
    <ligand>
        <name>ATP</name>
        <dbReference type="ChEBI" id="CHEBI:30616"/>
    </ligand>
</feature>
<keyword evidence="5 7" id="KW-0067">ATP-binding</keyword>
<dbReference type="GO" id="GO:0005524">
    <property type="term" value="F:ATP binding"/>
    <property type="evidence" value="ECO:0007669"/>
    <property type="project" value="UniProtKB-UniRule"/>
</dbReference>
<organism evidence="8 9">
    <name type="scientific">Propionicimonas paludicola</name>
    <dbReference type="NCBI Taxonomy" id="185243"/>
    <lineage>
        <taxon>Bacteria</taxon>
        <taxon>Bacillati</taxon>
        <taxon>Actinomycetota</taxon>
        <taxon>Actinomycetes</taxon>
        <taxon>Propionibacteriales</taxon>
        <taxon>Nocardioidaceae</taxon>
        <taxon>Propionicimonas</taxon>
    </lineage>
</organism>
<dbReference type="InterPro" id="IPR027417">
    <property type="entry name" value="P-loop_NTPase"/>
</dbReference>
<dbReference type="UniPathway" id="UPA00588">
    <property type="reaction ID" value="UER00649"/>
</dbReference>
<dbReference type="GO" id="GO:0004017">
    <property type="term" value="F:AMP kinase activity"/>
    <property type="evidence" value="ECO:0007669"/>
    <property type="project" value="UniProtKB-UniRule"/>
</dbReference>
<comment type="pathway">
    <text evidence="5">Purine metabolism; AMP biosynthesis via salvage pathway; AMP from ADP: step 1/1.</text>
</comment>
<dbReference type="HAMAP" id="MF_00235">
    <property type="entry name" value="Adenylate_kinase_Adk"/>
    <property type="match status" value="1"/>
</dbReference>
<dbReference type="NCBIfam" id="NF011100">
    <property type="entry name" value="PRK14527.1"/>
    <property type="match status" value="1"/>
</dbReference>
<comment type="caution">
    <text evidence="5">Lacks conserved residue(s) required for the propagation of feature annotation.</text>
</comment>
<feature type="binding site" evidence="5">
    <location>
        <begin position="10"/>
        <end position="15"/>
    </location>
    <ligand>
        <name>ATP</name>
        <dbReference type="ChEBI" id="CHEBI:30616"/>
    </ligand>
</feature>
<dbReference type="OrthoDB" id="9805030at2"/>
<dbReference type="AlphaFoldDB" id="A0A2A9CS25"/>
<feature type="binding site" evidence="5">
    <location>
        <position position="92"/>
    </location>
    <ligand>
        <name>AMP</name>
        <dbReference type="ChEBI" id="CHEBI:456215"/>
    </ligand>
</feature>
<dbReference type="RefSeq" id="WP_098460469.1">
    <property type="nucleotide sequence ID" value="NZ_PDJC01000001.1"/>
</dbReference>
<evidence type="ECO:0000256" key="6">
    <source>
        <dbReference type="RuleBase" id="RU003330"/>
    </source>
</evidence>
<dbReference type="EMBL" id="PDJC01000001">
    <property type="protein sequence ID" value="PFG16991.1"/>
    <property type="molecule type" value="Genomic_DNA"/>
</dbReference>
<keyword evidence="9" id="KW-1185">Reference proteome</keyword>
<dbReference type="NCBIfam" id="NF011104">
    <property type="entry name" value="PRK14531.1"/>
    <property type="match status" value="1"/>
</dbReference>
<dbReference type="CDD" id="cd01428">
    <property type="entry name" value="ADK"/>
    <property type="match status" value="1"/>
</dbReference>
<proteinExistence type="inferred from homology"/>
<dbReference type="Proteomes" id="UP000226079">
    <property type="component" value="Unassembled WGS sequence"/>
</dbReference>
<evidence type="ECO:0000256" key="4">
    <source>
        <dbReference type="ARBA" id="ARBA00022777"/>
    </source>
</evidence>
<dbReference type="PROSITE" id="PS00113">
    <property type="entry name" value="ADENYLATE_KINASE"/>
    <property type="match status" value="1"/>
</dbReference>
<comment type="catalytic activity">
    <reaction evidence="5 7">
        <text>AMP + ATP = 2 ADP</text>
        <dbReference type="Rhea" id="RHEA:12973"/>
        <dbReference type="ChEBI" id="CHEBI:30616"/>
        <dbReference type="ChEBI" id="CHEBI:456215"/>
        <dbReference type="ChEBI" id="CHEBI:456216"/>
        <dbReference type="EC" id="2.7.4.3"/>
    </reaction>
</comment>
<evidence type="ECO:0000256" key="5">
    <source>
        <dbReference type="HAMAP-Rule" id="MF_00235"/>
    </source>
</evidence>
<feature type="binding site" evidence="5">
    <location>
        <position position="144"/>
    </location>
    <ligand>
        <name>AMP</name>
        <dbReference type="ChEBI" id="CHEBI:456215"/>
    </ligand>
</feature>
<keyword evidence="3 5" id="KW-0547">Nucleotide-binding</keyword>
<keyword evidence="5" id="KW-0963">Cytoplasm</keyword>
<dbReference type="GO" id="GO:0044209">
    <property type="term" value="P:AMP salvage"/>
    <property type="evidence" value="ECO:0007669"/>
    <property type="project" value="UniProtKB-UniRule"/>
</dbReference>
<feature type="binding site" evidence="5">
    <location>
        <position position="31"/>
    </location>
    <ligand>
        <name>AMP</name>
        <dbReference type="ChEBI" id="CHEBI:456215"/>
    </ligand>
</feature>
<feature type="region of interest" description="NMP" evidence="5">
    <location>
        <begin position="30"/>
        <end position="59"/>
    </location>
</feature>
<dbReference type="PRINTS" id="PR00094">
    <property type="entry name" value="ADENYLTKNASE"/>
</dbReference>
<dbReference type="GO" id="GO:0005737">
    <property type="term" value="C:cytoplasm"/>
    <property type="evidence" value="ECO:0007669"/>
    <property type="project" value="UniProtKB-SubCell"/>
</dbReference>
<evidence type="ECO:0000256" key="7">
    <source>
        <dbReference type="RuleBase" id="RU003331"/>
    </source>
</evidence>
<gene>
    <name evidence="5" type="primary">adk</name>
    <name evidence="8" type="ORF">ATK74_1547</name>
</gene>
<keyword evidence="4 5" id="KW-0418">Kinase</keyword>
<dbReference type="NCBIfam" id="NF011105">
    <property type="entry name" value="PRK14532.1"/>
    <property type="match status" value="1"/>
</dbReference>
<dbReference type="InterPro" id="IPR000850">
    <property type="entry name" value="Adenylat/UMP-CMP_kin"/>
</dbReference>
<dbReference type="SUPFAM" id="SSF52540">
    <property type="entry name" value="P-loop containing nucleoside triphosphate hydrolases"/>
    <property type="match status" value="1"/>
</dbReference>
<dbReference type="NCBIfam" id="NF001381">
    <property type="entry name" value="PRK00279.1-3"/>
    <property type="match status" value="1"/>
</dbReference>
<feature type="binding site" evidence="5">
    <location>
        <position position="36"/>
    </location>
    <ligand>
        <name>AMP</name>
        <dbReference type="ChEBI" id="CHEBI:456215"/>
    </ligand>
</feature>
<dbReference type="InterPro" id="IPR033690">
    <property type="entry name" value="Adenylat_kinase_CS"/>
</dbReference>
<reference evidence="8 9" key="1">
    <citation type="submission" date="2017-10" db="EMBL/GenBank/DDBJ databases">
        <title>Sequencing the genomes of 1000 actinobacteria strains.</title>
        <authorList>
            <person name="Klenk H.-P."/>
        </authorList>
    </citation>
    <scope>NUCLEOTIDE SEQUENCE [LARGE SCALE GENOMIC DNA]</scope>
    <source>
        <strain evidence="8 9">DSM 15597</strain>
    </source>
</reference>
<comment type="domain">
    <text evidence="5">Consists of three domains, a large central CORE domain and two small peripheral domains, NMPbind and LID, which undergo movements during catalysis. The LID domain closes over the site of phosphoryl transfer upon ATP binding. Assembling and dissambling the active center during each catalytic cycle provides an effective means to prevent ATP hydrolysis.</text>
</comment>
<keyword evidence="1 5" id="KW-0808">Transferase</keyword>